<sequence>ESSPMPANLDTTPLSASKKETTATKIKEDDEVKEAAYKAPLITKIEDDEVKGATYKDPFSTSKVPSTQHWNEGDLSAMAFPSNPQNSVLPNKITRRASVSDKEGLGKKKVEQRRFSYSQAQESQKHQLLQDNMVFPKIDVFPYETNKTFDTLENNEQIFTPKASQNAHSKVAVASMTPMLMDEGTDDHASARLMQSFSDELPVHKNQKRTDAIAATATVTDATASISVQVKKDETNLKSSSPRKTIGKICTVLWTIVRLFLFALVVVGLVVIAQFQWDRYFTELSDSNNSPRFVGDQLPECVESPLLYEGQPPESNGVRLCTDEELVVLLETKIHAAAQLMLSQKYGQYECGDETVRYKMEMTEIEDNVRDVLALSEAEKSRWKEAFEKFDAKVRENKISGVIQYDDNDKTCKSTKVVKPLGCILSQWSKGHSVEIFATSTLLVIVSGFIFWYQKRKVNKKTPQGVNYICPLFCLLFIYTYTRMYIIVIVIVIVIVCLKWTDSGVVH</sequence>
<name>X6NND1_RETFI</name>
<organism evidence="3 4">
    <name type="scientific">Reticulomyxa filosa</name>
    <dbReference type="NCBI Taxonomy" id="46433"/>
    <lineage>
        <taxon>Eukaryota</taxon>
        <taxon>Sar</taxon>
        <taxon>Rhizaria</taxon>
        <taxon>Retaria</taxon>
        <taxon>Foraminifera</taxon>
        <taxon>Monothalamids</taxon>
        <taxon>Reticulomyxidae</taxon>
        <taxon>Reticulomyxa</taxon>
    </lineage>
</organism>
<feature type="compositionally biased region" description="Polar residues" evidence="1">
    <location>
        <begin position="1"/>
        <end position="15"/>
    </location>
</feature>
<dbReference type="Proteomes" id="UP000023152">
    <property type="component" value="Unassembled WGS sequence"/>
</dbReference>
<evidence type="ECO:0000313" key="3">
    <source>
        <dbReference type="EMBL" id="ETO27229.1"/>
    </source>
</evidence>
<dbReference type="AlphaFoldDB" id="X6NND1"/>
<gene>
    <name evidence="3" type="ORF">RFI_09903</name>
</gene>
<dbReference type="EMBL" id="ASPP01007383">
    <property type="protein sequence ID" value="ETO27229.1"/>
    <property type="molecule type" value="Genomic_DNA"/>
</dbReference>
<feature type="non-terminal residue" evidence="3">
    <location>
        <position position="1"/>
    </location>
</feature>
<feature type="transmembrane region" description="Helical" evidence="2">
    <location>
        <begin position="465"/>
        <end position="498"/>
    </location>
</feature>
<feature type="transmembrane region" description="Helical" evidence="2">
    <location>
        <begin position="434"/>
        <end position="453"/>
    </location>
</feature>
<proteinExistence type="predicted"/>
<accession>X6NND1</accession>
<feature type="transmembrane region" description="Helical" evidence="2">
    <location>
        <begin position="252"/>
        <end position="273"/>
    </location>
</feature>
<feature type="compositionally biased region" description="Basic and acidic residues" evidence="1">
    <location>
        <begin position="17"/>
        <end position="26"/>
    </location>
</feature>
<keyword evidence="2" id="KW-0472">Membrane</keyword>
<keyword evidence="4" id="KW-1185">Reference proteome</keyword>
<keyword evidence="2" id="KW-0812">Transmembrane</keyword>
<comment type="caution">
    <text evidence="3">The sequence shown here is derived from an EMBL/GenBank/DDBJ whole genome shotgun (WGS) entry which is preliminary data.</text>
</comment>
<evidence type="ECO:0000313" key="4">
    <source>
        <dbReference type="Proteomes" id="UP000023152"/>
    </source>
</evidence>
<reference evidence="3 4" key="1">
    <citation type="journal article" date="2013" name="Curr. Biol.">
        <title>The Genome of the Foraminiferan Reticulomyxa filosa.</title>
        <authorList>
            <person name="Glockner G."/>
            <person name="Hulsmann N."/>
            <person name="Schleicher M."/>
            <person name="Noegel A.A."/>
            <person name="Eichinger L."/>
            <person name="Gallinger C."/>
            <person name="Pawlowski J."/>
            <person name="Sierra R."/>
            <person name="Euteneuer U."/>
            <person name="Pillet L."/>
            <person name="Moustafa A."/>
            <person name="Platzer M."/>
            <person name="Groth M."/>
            <person name="Szafranski K."/>
            <person name="Schliwa M."/>
        </authorList>
    </citation>
    <scope>NUCLEOTIDE SEQUENCE [LARGE SCALE GENOMIC DNA]</scope>
</reference>
<feature type="compositionally biased region" description="Basic and acidic residues" evidence="1">
    <location>
        <begin position="98"/>
        <end position="112"/>
    </location>
</feature>
<keyword evidence="2" id="KW-1133">Transmembrane helix</keyword>
<feature type="region of interest" description="Disordered" evidence="1">
    <location>
        <begin position="82"/>
        <end position="112"/>
    </location>
</feature>
<evidence type="ECO:0000256" key="1">
    <source>
        <dbReference type="SAM" id="MobiDB-lite"/>
    </source>
</evidence>
<evidence type="ECO:0000256" key="2">
    <source>
        <dbReference type="SAM" id="Phobius"/>
    </source>
</evidence>
<protein>
    <submittedName>
        <fullName evidence="3">Uncharacterized protein</fullName>
    </submittedName>
</protein>
<feature type="region of interest" description="Disordered" evidence="1">
    <location>
        <begin position="1"/>
        <end position="26"/>
    </location>
</feature>